<accession>W0FNL2</accession>
<organism evidence="1">
    <name type="scientific">uncultured bacterium Contig575</name>
    <dbReference type="NCBI Taxonomy" id="1393592"/>
    <lineage>
        <taxon>Bacteria</taxon>
        <taxon>environmental samples</taxon>
    </lineage>
</organism>
<name>W0FNL2_9BACT</name>
<dbReference type="EMBL" id="KC246791">
    <property type="protein sequence ID" value="AHF24372.1"/>
    <property type="molecule type" value="Genomic_DNA"/>
</dbReference>
<dbReference type="AlphaFoldDB" id="W0FNL2"/>
<evidence type="ECO:0000313" key="1">
    <source>
        <dbReference type="EMBL" id="AHF24372.1"/>
    </source>
</evidence>
<proteinExistence type="predicted"/>
<sequence>MPERKIRSASAHVFVVNPYNDILRGRKQSVYGPARRNGERCRSGADDAYMALETWPDARVLLRKIAQYRTERGQMS</sequence>
<protein>
    <submittedName>
        <fullName evidence="1">Uncharacterized protein</fullName>
    </submittedName>
</protein>
<reference evidence="1" key="1">
    <citation type="journal article" date="2013" name="PLoS ONE">
        <title>Metagenomic insights into the carbohydrate-active enzymes carried by the microorganisms adhering to solid digesta in the rumen of cows.</title>
        <authorList>
            <person name="Wang L."/>
            <person name="Hatem A."/>
            <person name="Catalyurek U.V."/>
            <person name="Morrison M."/>
            <person name="Yu Z."/>
        </authorList>
    </citation>
    <scope>NUCLEOTIDE SEQUENCE</scope>
</reference>